<dbReference type="RefSeq" id="WP_215609647.1">
    <property type="nucleotide sequence ID" value="NZ_JADOES010000029.1"/>
</dbReference>
<dbReference type="AlphaFoldDB" id="A0A947DGN0"/>
<comment type="caution">
    <text evidence="1">The sequence shown here is derived from an EMBL/GenBank/DDBJ whole genome shotgun (WGS) entry which is preliminary data.</text>
</comment>
<sequence>MVPEAGEGAAVVGIWVSNKALSGFYRGVIREVRMWSRVRSVGEIQGE</sequence>
<gene>
    <name evidence="1" type="ORF">IXB50_14210</name>
</gene>
<dbReference type="Proteomes" id="UP000717364">
    <property type="component" value="Unassembled WGS sequence"/>
</dbReference>
<reference evidence="1" key="2">
    <citation type="journal article" date="2021" name="Mar. Drugs">
        <title>Genome Reduction and Secondary Metabolism of the Marine Sponge-Associated Cyanobacterium Leptothoe.</title>
        <authorList>
            <person name="Konstantinou D."/>
            <person name="Popin R.V."/>
            <person name="Fewer D.P."/>
            <person name="Sivonen K."/>
            <person name="Gkelis S."/>
        </authorList>
    </citation>
    <scope>NUCLEOTIDE SEQUENCE</scope>
    <source>
        <strain evidence="1">TAU-MAC 1115</strain>
    </source>
</reference>
<name>A0A947DGN0_9CYAN</name>
<reference evidence="1" key="1">
    <citation type="submission" date="2020-11" db="EMBL/GenBank/DDBJ databases">
        <authorList>
            <person name="Konstantinou D."/>
            <person name="Gkelis S."/>
            <person name="Popin R."/>
            <person name="Fewer D."/>
            <person name="Sivonen K."/>
        </authorList>
    </citation>
    <scope>NUCLEOTIDE SEQUENCE</scope>
    <source>
        <strain evidence="1">TAU-MAC 1115</strain>
    </source>
</reference>
<keyword evidence="2" id="KW-1185">Reference proteome</keyword>
<protein>
    <submittedName>
        <fullName evidence="1">Uncharacterized protein</fullName>
    </submittedName>
</protein>
<accession>A0A947DGN0</accession>
<dbReference type="EMBL" id="JADOES010000029">
    <property type="protein sequence ID" value="MBT9316580.1"/>
    <property type="molecule type" value="Genomic_DNA"/>
</dbReference>
<evidence type="ECO:0000313" key="1">
    <source>
        <dbReference type="EMBL" id="MBT9316580.1"/>
    </source>
</evidence>
<proteinExistence type="predicted"/>
<evidence type="ECO:0000313" key="2">
    <source>
        <dbReference type="Proteomes" id="UP000717364"/>
    </source>
</evidence>
<organism evidence="1 2">
    <name type="scientific">Leptothoe spongobia TAU-MAC 1115</name>
    <dbReference type="NCBI Taxonomy" id="1967444"/>
    <lineage>
        <taxon>Bacteria</taxon>
        <taxon>Bacillati</taxon>
        <taxon>Cyanobacteriota</taxon>
        <taxon>Cyanophyceae</taxon>
        <taxon>Nodosilineales</taxon>
        <taxon>Cymatolegaceae</taxon>
        <taxon>Leptothoe</taxon>
        <taxon>Leptothoe spongobia</taxon>
    </lineage>
</organism>